<name>A0ABP3KUZ0_9LACT</name>
<keyword evidence="4 5" id="KW-0472">Membrane</keyword>
<comment type="subcellular location">
    <subcellularLocation>
        <location evidence="1">Membrane</location>
        <topology evidence="1">Multi-pass membrane protein</topology>
    </subcellularLocation>
</comment>
<evidence type="ECO:0000256" key="1">
    <source>
        <dbReference type="ARBA" id="ARBA00004141"/>
    </source>
</evidence>
<feature type="transmembrane region" description="Helical" evidence="5">
    <location>
        <begin position="56"/>
        <end position="75"/>
    </location>
</feature>
<dbReference type="SUPFAM" id="SSF81340">
    <property type="entry name" value="Clc chloride channel"/>
    <property type="match status" value="1"/>
</dbReference>
<keyword evidence="2 5" id="KW-0812">Transmembrane</keyword>
<proteinExistence type="predicted"/>
<evidence type="ECO:0000313" key="7">
    <source>
        <dbReference type="Proteomes" id="UP001410648"/>
    </source>
</evidence>
<evidence type="ECO:0008006" key="8">
    <source>
        <dbReference type="Google" id="ProtNLM"/>
    </source>
</evidence>
<dbReference type="Gene3D" id="1.10.3080.10">
    <property type="entry name" value="Clc chloride channel"/>
    <property type="match status" value="1"/>
</dbReference>
<evidence type="ECO:0000256" key="3">
    <source>
        <dbReference type="ARBA" id="ARBA00022989"/>
    </source>
</evidence>
<keyword evidence="3 5" id="KW-1133">Transmembrane helix</keyword>
<accession>A0ABP3KUZ0</accession>
<dbReference type="InterPro" id="IPR001807">
    <property type="entry name" value="ClC"/>
</dbReference>
<dbReference type="Pfam" id="PF00654">
    <property type="entry name" value="Voltage_CLC"/>
    <property type="match status" value="1"/>
</dbReference>
<organism evidence="6 7">
    <name type="scientific">Alkalibacterium indicireducens</name>
    <dbReference type="NCBI Taxonomy" id="398758"/>
    <lineage>
        <taxon>Bacteria</taxon>
        <taxon>Bacillati</taxon>
        <taxon>Bacillota</taxon>
        <taxon>Bacilli</taxon>
        <taxon>Lactobacillales</taxon>
        <taxon>Carnobacteriaceae</taxon>
        <taxon>Alkalibacterium</taxon>
    </lineage>
</organism>
<dbReference type="InterPro" id="IPR014743">
    <property type="entry name" value="Cl-channel_core"/>
</dbReference>
<sequence length="143" mass="16063">MKTLNLFDWSKIAYVARGLLVGVLVGIVVSLFRVSIETMLTFMRDVYAFAGNNPVWILPLILGIAIIAFIIALMIRDEPDIKGSGIQDIEGQLHGVLKLNWLSILWRKFVGGVLSHRFRTCIRSRGPFHSARRSGWSRGQSLP</sequence>
<dbReference type="Proteomes" id="UP001410648">
    <property type="component" value="Unassembled WGS sequence"/>
</dbReference>
<keyword evidence="7" id="KW-1185">Reference proteome</keyword>
<evidence type="ECO:0000256" key="4">
    <source>
        <dbReference type="ARBA" id="ARBA00023136"/>
    </source>
</evidence>
<comment type="caution">
    <text evidence="6">The sequence shown here is derived from an EMBL/GenBank/DDBJ whole genome shotgun (WGS) entry which is preliminary data.</text>
</comment>
<protein>
    <recommendedName>
        <fullName evidence="8">Voltage gated chloride channel</fullName>
    </recommendedName>
</protein>
<gene>
    <name evidence="6" type="ORF">GCM10008936_15060</name>
</gene>
<dbReference type="EMBL" id="BAAADA010000130">
    <property type="protein sequence ID" value="GAA0487626.1"/>
    <property type="molecule type" value="Genomic_DNA"/>
</dbReference>
<dbReference type="RefSeq" id="WP_346024921.1">
    <property type="nucleotide sequence ID" value="NZ_BAAADA010000130.1"/>
</dbReference>
<evidence type="ECO:0000313" key="6">
    <source>
        <dbReference type="EMBL" id="GAA0487626.1"/>
    </source>
</evidence>
<feature type="transmembrane region" description="Helical" evidence="5">
    <location>
        <begin position="12"/>
        <end position="36"/>
    </location>
</feature>
<reference evidence="7" key="1">
    <citation type="journal article" date="2019" name="Int. J. Syst. Evol. Microbiol.">
        <title>The Global Catalogue of Microorganisms (GCM) 10K type strain sequencing project: providing services to taxonomists for standard genome sequencing and annotation.</title>
        <authorList>
            <consortium name="The Broad Institute Genomics Platform"/>
            <consortium name="The Broad Institute Genome Sequencing Center for Infectious Disease"/>
            <person name="Wu L."/>
            <person name="Ma J."/>
        </authorList>
    </citation>
    <scope>NUCLEOTIDE SEQUENCE [LARGE SCALE GENOMIC DNA]</scope>
    <source>
        <strain evidence="7">JCM 14232</strain>
    </source>
</reference>
<evidence type="ECO:0000256" key="5">
    <source>
        <dbReference type="SAM" id="Phobius"/>
    </source>
</evidence>
<evidence type="ECO:0000256" key="2">
    <source>
        <dbReference type="ARBA" id="ARBA00022692"/>
    </source>
</evidence>